<organism evidence="20 21">
    <name type="scientific">Legionella lansingensis</name>
    <dbReference type="NCBI Taxonomy" id="45067"/>
    <lineage>
        <taxon>Bacteria</taxon>
        <taxon>Pseudomonadati</taxon>
        <taxon>Pseudomonadota</taxon>
        <taxon>Gammaproteobacteria</taxon>
        <taxon>Legionellales</taxon>
        <taxon>Legionellaceae</taxon>
        <taxon>Legionella</taxon>
    </lineage>
</organism>
<dbReference type="Pfam" id="PF01148">
    <property type="entry name" value="CTP_transf_1"/>
    <property type="match status" value="1"/>
</dbReference>
<evidence type="ECO:0000256" key="3">
    <source>
        <dbReference type="ARBA" id="ARBA00005119"/>
    </source>
</evidence>
<reference evidence="20 21" key="1">
    <citation type="submission" date="2015-11" db="EMBL/GenBank/DDBJ databases">
        <title>Genomic analysis of 38 Legionella species identifies large and diverse effector repertoires.</title>
        <authorList>
            <person name="Burstein D."/>
            <person name="Amaro F."/>
            <person name="Zusman T."/>
            <person name="Lifshitz Z."/>
            <person name="Cohen O."/>
            <person name="Gilbert J.A."/>
            <person name="Pupko T."/>
            <person name="Shuman H.A."/>
            <person name="Segal G."/>
        </authorList>
    </citation>
    <scope>NUCLEOTIDE SEQUENCE [LARGE SCALE GENOMIC DNA]</scope>
    <source>
        <strain evidence="20 21">ATCC 49751</strain>
    </source>
</reference>
<keyword evidence="14" id="KW-0443">Lipid metabolism</keyword>
<gene>
    <name evidence="20" type="ORF">Llan_0615</name>
</gene>
<comment type="similarity">
    <text evidence="5 18">Belongs to the CDS family.</text>
</comment>
<evidence type="ECO:0000256" key="14">
    <source>
        <dbReference type="ARBA" id="ARBA00023098"/>
    </source>
</evidence>
<evidence type="ECO:0000256" key="1">
    <source>
        <dbReference type="ARBA" id="ARBA00001698"/>
    </source>
</evidence>
<comment type="catalytic activity">
    <reaction evidence="1 18">
        <text>a 1,2-diacyl-sn-glycero-3-phosphate + CTP + H(+) = a CDP-1,2-diacyl-sn-glycerol + diphosphate</text>
        <dbReference type="Rhea" id="RHEA:16229"/>
        <dbReference type="ChEBI" id="CHEBI:15378"/>
        <dbReference type="ChEBI" id="CHEBI:33019"/>
        <dbReference type="ChEBI" id="CHEBI:37563"/>
        <dbReference type="ChEBI" id="CHEBI:58332"/>
        <dbReference type="ChEBI" id="CHEBI:58608"/>
        <dbReference type="EC" id="2.7.7.41"/>
    </reaction>
</comment>
<feature type="transmembrane region" description="Helical" evidence="19">
    <location>
        <begin position="106"/>
        <end position="128"/>
    </location>
</feature>
<evidence type="ECO:0000256" key="16">
    <source>
        <dbReference type="ARBA" id="ARBA00023209"/>
    </source>
</evidence>
<name>A0A0W0VUT8_9GAMM</name>
<evidence type="ECO:0000256" key="11">
    <source>
        <dbReference type="ARBA" id="ARBA00022692"/>
    </source>
</evidence>
<evidence type="ECO:0000256" key="10">
    <source>
        <dbReference type="ARBA" id="ARBA00022679"/>
    </source>
</evidence>
<dbReference type="PROSITE" id="PS01315">
    <property type="entry name" value="CDS"/>
    <property type="match status" value="1"/>
</dbReference>
<keyword evidence="12 18" id="KW-0548">Nucleotidyltransferase</keyword>
<dbReference type="RefSeq" id="WP_028372170.1">
    <property type="nucleotide sequence ID" value="NZ_CAAAJD010000001.1"/>
</dbReference>
<keyword evidence="9" id="KW-0444">Lipid biosynthesis</keyword>
<comment type="subcellular location">
    <subcellularLocation>
        <location evidence="2">Cell membrane</location>
        <topology evidence="2">Multi-pass membrane protein</topology>
    </subcellularLocation>
</comment>
<keyword evidence="15 19" id="KW-0472">Membrane</keyword>
<evidence type="ECO:0000256" key="12">
    <source>
        <dbReference type="ARBA" id="ARBA00022695"/>
    </source>
</evidence>
<keyword evidence="21" id="KW-1185">Reference proteome</keyword>
<evidence type="ECO:0000256" key="9">
    <source>
        <dbReference type="ARBA" id="ARBA00022516"/>
    </source>
</evidence>
<comment type="pathway">
    <text evidence="4">Lipid metabolism.</text>
</comment>
<dbReference type="eggNOG" id="COG4589">
    <property type="taxonomic scope" value="Bacteria"/>
</dbReference>
<feature type="transmembrane region" description="Helical" evidence="19">
    <location>
        <begin position="198"/>
        <end position="218"/>
    </location>
</feature>
<dbReference type="PATRIC" id="fig|45067.4.peg.641"/>
<dbReference type="PANTHER" id="PTHR46382:SF1">
    <property type="entry name" value="PHOSPHATIDATE CYTIDYLYLTRANSFERASE"/>
    <property type="match status" value="1"/>
</dbReference>
<keyword evidence="17" id="KW-1208">Phospholipid metabolism</keyword>
<feature type="transmembrane region" description="Helical" evidence="19">
    <location>
        <begin position="134"/>
        <end position="152"/>
    </location>
</feature>
<accession>A0A0W0VUT8</accession>
<evidence type="ECO:0000256" key="7">
    <source>
        <dbReference type="ARBA" id="ARBA00019373"/>
    </source>
</evidence>
<comment type="pathway">
    <text evidence="3 18">Phospholipid metabolism; CDP-diacylglycerol biosynthesis; CDP-diacylglycerol from sn-glycerol 3-phosphate: step 3/3.</text>
</comment>
<evidence type="ECO:0000256" key="15">
    <source>
        <dbReference type="ARBA" id="ARBA00023136"/>
    </source>
</evidence>
<feature type="transmembrane region" description="Helical" evidence="19">
    <location>
        <begin position="52"/>
        <end position="69"/>
    </location>
</feature>
<dbReference type="GO" id="GO:0004605">
    <property type="term" value="F:phosphatidate cytidylyltransferase activity"/>
    <property type="evidence" value="ECO:0007669"/>
    <property type="project" value="UniProtKB-EC"/>
</dbReference>
<dbReference type="GO" id="GO:0016024">
    <property type="term" value="P:CDP-diacylglycerol biosynthetic process"/>
    <property type="evidence" value="ECO:0007669"/>
    <property type="project" value="UniProtKB-UniPathway"/>
</dbReference>
<dbReference type="AlphaFoldDB" id="A0A0W0VUT8"/>
<dbReference type="PANTHER" id="PTHR46382">
    <property type="entry name" value="PHOSPHATIDATE CYTIDYLYLTRANSFERASE"/>
    <property type="match status" value="1"/>
</dbReference>
<evidence type="ECO:0000256" key="17">
    <source>
        <dbReference type="ARBA" id="ARBA00023264"/>
    </source>
</evidence>
<evidence type="ECO:0000256" key="6">
    <source>
        <dbReference type="ARBA" id="ARBA00012487"/>
    </source>
</evidence>
<evidence type="ECO:0000313" key="21">
    <source>
        <dbReference type="Proteomes" id="UP000054869"/>
    </source>
</evidence>
<keyword evidence="13 19" id="KW-1133">Transmembrane helix</keyword>
<dbReference type="Proteomes" id="UP000054869">
    <property type="component" value="Unassembled WGS sequence"/>
</dbReference>
<evidence type="ECO:0000256" key="19">
    <source>
        <dbReference type="SAM" id="Phobius"/>
    </source>
</evidence>
<sequence>MFRQRLLTTLVLVPLVLLFLYYATNPIFASLILIILVGCALEWLPLVPLQSLWMKFSFIILILGLTWLVQYGFLYWLMVNLLLWVLILVAVLFFPKSQDVWGFRWVVVVAGVIVLPVFAQSMISIHYLNQGKALILYFLLLIWAADIGAYLIGRQWGRHKLIPAVSPGKTIEGSVGGLMLSLFVSLGGYFYFHPQATVNWFVLAFATALISILGDLFISILKRRAKLKDTGHLLPGHGGVLDRLDSMIAASPLFYCGLQFWAPGL</sequence>
<dbReference type="EC" id="2.7.7.41" evidence="6 18"/>
<keyword evidence="10 18" id="KW-0808">Transferase</keyword>
<dbReference type="EMBL" id="LNYI01000011">
    <property type="protein sequence ID" value="KTD23834.1"/>
    <property type="molecule type" value="Genomic_DNA"/>
</dbReference>
<feature type="transmembrane region" description="Helical" evidence="19">
    <location>
        <begin position="75"/>
        <end position="94"/>
    </location>
</feature>
<comment type="caution">
    <text evidence="20">The sequence shown here is derived from an EMBL/GenBank/DDBJ whole genome shotgun (WGS) entry which is preliminary data.</text>
</comment>
<evidence type="ECO:0000313" key="20">
    <source>
        <dbReference type="EMBL" id="KTD23834.1"/>
    </source>
</evidence>
<proteinExistence type="inferred from homology"/>
<evidence type="ECO:0000256" key="2">
    <source>
        <dbReference type="ARBA" id="ARBA00004651"/>
    </source>
</evidence>
<protein>
    <recommendedName>
        <fullName evidence="7 18">Phosphatidate cytidylyltransferase</fullName>
        <ecNumber evidence="6 18">2.7.7.41</ecNumber>
    </recommendedName>
</protein>
<dbReference type="OrthoDB" id="9799199at2"/>
<feature type="transmembrane region" description="Helical" evidence="19">
    <location>
        <begin position="173"/>
        <end position="192"/>
    </location>
</feature>
<keyword evidence="11 18" id="KW-0812">Transmembrane</keyword>
<dbReference type="GO" id="GO:0005886">
    <property type="term" value="C:plasma membrane"/>
    <property type="evidence" value="ECO:0007669"/>
    <property type="project" value="UniProtKB-SubCell"/>
</dbReference>
<dbReference type="STRING" id="45067.Llan_0615"/>
<evidence type="ECO:0000256" key="5">
    <source>
        <dbReference type="ARBA" id="ARBA00010185"/>
    </source>
</evidence>
<keyword evidence="16" id="KW-0594">Phospholipid biosynthesis</keyword>
<keyword evidence="8" id="KW-1003">Cell membrane</keyword>
<dbReference type="InterPro" id="IPR000374">
    <property type="entry name" value="PC_trans"/>
</dbReference>
<evidence type="ECO:0000256" key="18">
    <source>
        <dbReference type="RuleBase" id="RU003938"/>
    </source>
</evidence>
<evidence type="ECO:0000256" key="4">
    <source>
        <dbReference type="ARBA" id="ARBA00005189"/>
    </source>
</evidence>
<evidence type="ECO:0000256" key="8">
    <source>
        <dbReference type="ARBA" id="ARBA00022475"/>
    </source>
</evidence>
<dbReference type="UniPathway" id="UPA00557">
    <property type="reaction ID" value="UER00614"/>
</dbReference>
<evidence type="ECO:0000256" key="13">
    <source>
        <dbReference type="ARBA" id="ARBA00022989"/>
    </source>
</evidence>